<dbReference type="InterPro" id="IPR001845">
    <property type="entry name" value="HTH_ArsR_DNA-bd_dom"/>
</dbReference>
<name>A0A4D4JBU9_9PSEU</name>
<dbReference type="InterPro" id="IPR036390">
    <property type="entry name" value="WH_DNA-bd_sf"/>
</dbReference>
<dbReference type="GO" id="GO:0046686">
    <property type="term" value="P:response to cadmium ion"/>
    <property type="evidence" value="ECO:0007669"/>
    <property type="project" value="TreeGrafter"/>
</dbReference>
<dbReference type="Pfam" id="PF01022">
    <property type="entry name" value="HTH_5"/>
    <property type="match status" value="1"/>
</dbReference>
<dbReference type="SUPFAM" id="SSF46785">
    <property type="entry name" value="Winged helix' DNA-binding domain"/>
    <property type="match status" value="1"/>
</dbReference>
<evidence type="ECO:0000259" key="1">
    <source>
        <dbReference type="PROSITE" id="PS50987"/>
    </source>
</evidence>
<accession>A0A4D4JBU9</accession>
<dbReference type="SMART" id="SM00418">
    <property type="entry name" value="HTH_ARSR"/>
    <property type="match status" value="1"/>
</dbReference>
<sequence>MDHEQAAKAVAELARQLSSPARVRILTLLATEGPIRVSEIAAALDMRVTTLSNHLSRLRQTGVVTVSREGRHATYHLASARTQELLGELHAAVGTSLTIRHIGDKIDQNLINARSCYDHLAGKIGVQLFERLLAHRAIDANQETIALGPHAEQTFIALGVGLTALDSRRRKLAFACPDWIEQRHHLGGALGAAVLASLLDRNWLRPLPNTRALQITQAGRKGLAHVLGIPG</sequence>
<comment type="caution">
    <text evidence="2">The sequence shown here is derived from an EMBL/GenBank/DDBJ whole genome shotgun (WGS) entry which is preliminary data.</text>
</comment>
<dbReference type="Proteomes" id="UP000298860">
    <property type="component" value="Unassembled WGS sequence"/>
</dbReference>
<dbReference type="PANTHER" id="PTHR39168:SF2">
    <property type="entry name" value="HTH-TYPE TRANSCRIPTIONAL REGULATOR CMTR"/>
    <property type="match status" value="1"/>
</dbReference>
<dbReference type="CDD" id="cd00090">
    <property type="entry name" value="HTH_ARSR"/>
    <property type="match status" value="1"/>
</dbReference>
<evidence type="ECO:0000313" key="3">
    <source>
        <dbReference type="Proteomes" id="UP000298860"/>
    </source>
</evidence>
<protein>
    <submittedName>
        <fullName evidence="2">Transcriptional regulator</fullName>
    </submittedName>
</protein>
<dbReference type="GO" id="GO:0032791">
    <property type="term" value="F:lead ion binding"/>
    <property type="evidence" value="ECO:0007669"/>
    <property type="project" value="TreeGrafter"/>
</dbReference>
<keyword evidence="3" id="KW-1185">Reference proteome</keyword>
<dbReference type="GO" id="GO:0003700">
    <property type="term" value="F:DNA-binding transcription factor activity"/>
    <property type="evidence" value="ECO:0007669"/>
    <property type="project" value="InterPro"/>
</dbReference>
<reference evidence="3" key="1">
    <citation type="submission" date="2019-04" db="EMBL/GenBank/DDBJ databases">
        <title>Draft genome sequence of Pseudonocardiaceae bacterium SL3-2-4.</title>
        <authorList>
            <person name="Ningsih F."/>
            <person name="Yokota A."/>
            <person name="Sakai Y."/>
            <person name="Nanatani K."/>
            <person name="Yabe S."/>
            <person name="Oetari A."/>
            <person name="Sjamsuridzal W."/>
        </authorList>
    </citation>
    <scope>NUCLEOTIDE SEQUENCE [LARGE SCALE GENOMIC DNA]</scope>
    <source>
        <strain evidence="3">SL3-2-4</strain>
    </source>
</reference>
<dbReference type="PANTHER" id="PTHR39168">
    <property type="entry name" value="TRANSCRIPTIONAL REGULATOR-RELATED"/>
    <property type="match status" value="1"/>
</dbReference>
<dbReference type="NCBIfam" id="NF033788">
    <property type="entry name" value="HTH_metalloreg"/>
    <property type="match status" value="1"/>
</dbReference>
<dbReference type="GO" id="GO:0003677">
    <property type="term" value="F:DNA binding"/>
    <property type="evidence" value="ECO:0007669"/>
    <property type="project" value="TreeGrafter"/>
</dbReference>
<dbReference type="GO" id="GO:0097063">
    <property type="term" value="F:cadmium ion sensor activity"/>
    <property type="evidence" value="ECO:0007669"/>
    <property type="project" value="TreeGrafter"/>
</dbReference>
<dbReference type="Gene3D" id="1.10.10.10">
    <property type="entry name" value="Winged helix-like DNA-binding domain superfamily/Winged helix DNA-binding domain"/>
    <property type="match status" value="1"/>
</dbReference>
<feature type="domain" description="HTH arsR-type" evidence="1">
    <location>
        <begin position="2"/>
        <end position="97"/>
    </location>
</feature>
<evidence type="ECO:0000313" key="2">
    <source>
        <dbReference type="EMBL" id="GDY33064.1"/>
    </source>
</evidence>
<organism evidence="2 3">
    <name type="scientific">Gandjariella thermophila</name>
    <dbReference type="NCBI Taxonomy" id="1931992"/>
    <lineage>
        <taxon>Bacteria</taxon>
        <taxon>Bacillati</taxon>
        <taxon>Actinomycetota</taxon>
        <taxon>Actinomycetes</taxon>
        <taxon>Pseudonocardiales</taxon>
        <taxon>Pseudonocardiaceae</taxon>
        <taxon>Gandjariella</taxon>
    </lineage>
</organism>
<dbReference type="InterPro" id="IPR036388">
    <property type="entry name" value="WH-like_DNA-bd_sf"/>
</dbReference>
<proteinExistence type="predicted"/>
<dbReference type="GO" id="GO:0010288">
    <property type="term" value="P:response to lead ion"/>
    <property type="evidence" value="ECO:0007669"/>
    <property type="project" value="TreeGrafter"/>
</dbReference>
<dbReference type="InterPro" id="IPR052543">
    <property type="entry name" value="HTH_Metal-responsive_Reg"/>
</dbReference>
<dbReference type="InterPro" id="IPR011991">
    <property type="entry name" value="ArsR-like_HTH"/>
</dbReference>
<dbReference type="EMBL" id="BJFL01000033">
    <property type="protein sequence ID" value="GDY33064.1"/>
    <property type="molecule type" value="Genomic_DNA"/>
</dbReference>
<dbReference type="PROSITE" id="PS50987">
    <property type="entry name" value="HTH_ARSR_2"/>
    <property type="match status" value="1"/>
</dbReference>
<dbReference type="PRINTS" id="PR00778">
    <property type="entry name" value="HTHARSR"/>
</dbReference>
<gene>
    <name evidence="2" type="ORF">GTS_46970</name>
</gene>
<dbReference type="AlphaFoldDB" id="A0A4D4JBU9"/>
<dbReference type="RefSeq" id="WP_192909700.1">
    <property type="nucleotide sequence ID" value="NZ_BJFL01000033.1"/>
</dbReference>